<feature type="transmembrane region" description="Helical" evidence="1">
    <location>
        <begin position="32"/>
        <end position="54"/>
    </location>
</feature>
<organism evidence="2 3">
    <name type="scientific">Flammeovirga kamogawensis</name>
    <dbReference type="NCBI Taxonomy" id="373891"/>
    <lineage>
        <taxon>Bacteria</taxon>
        <taxon>Pseudomonadati</taxon>
        <taxon>Bacteroidota</taxon>
        <taxon>Cytophagia</taxon>
        <taxon>Cytophagales</taxon>
        <taxon>Flammeovirgaceae</taxon>
        <taxon>Flammeovirga</taxon>
    </lineage>
</organism>
<gene>
    <name evidence="2" type="ORF">KM029_20400</name>
</gene>
<name>A0ABX8H2J0_9BACT</name>
<evidence type="ECO:0000256" key="1">
    <source>
        <dbReference type="SAM" id="Phobius"/>
    </source>
</evidence>
<accession>A0ABX8H2J0</accession>
<feature type="transmembrane region" description="Helical" evidence="1">
    <location>
        <begin position="7"/>
        <end position="26"/>
    </location>
</feature>
<dbReference type="RefSeq" id="WP_144076699.1">
    <property type="nucleotide sequence ID" value="NZ_CP076129.1"/>
</dbReference>
<protein>
    <submittedName>
        <fullName evidence="2">Uncharacterized protein</fullName>
    </submittedName>
</protein>
<keyword evidence="1" id="KW-1133">Transmembrane helix</keyword>
<evidence type="ECO:0000313" key="3">
    <source>
        <dbReference type="Proteomes" id="UP000682802"/>
    </source>
</evidence>
<reference evidence="2 3" key="1">
    <citation type="submission" date="2021-05" db="EMBL/GenBank/DDBJ databases">
        <title>Comparative genomic studies on the polysaccharide-degrading batcterial strains of the Flammeovirga genus.</title>
        <authorList>
            <person name="Zewei F."/>
            <person name="Zheng Z."/>
            <person name="Yu L."/>
            <person name="Ruyue G."/>
            <person name="Yanhong M."/>
            <person name="Yuanyuan C."/>
            <person name="Jingyan G."/>
            <person name="Wenjun H."/>
        </authorList>
    </citation>
    <scope>NUCLEOTIDE SEQUENCE [LARGE SCALE GENOMIC DNA]</scope>
    <source>
        <strain evidence="2 3">YS10</strain>
    </source>
</reference>
<proteinExistence type="predicted"/>
<dbReference type="EMBL" id="CP076129">
    <property type="protein sequence ID" value="QWG10046.1"/>
    <property type="molecule type" value="Genomic_DNA"/>
</dbReference>
<dbReference type="Proteomes" id="UP000682802">
    <property type="component" value="Chromosome 2"/>
</dbReference>
<evidence type="ECO:0000313" key="2">
    <source>
        <dbReference type="EMBL" id="QWG10046.1"/>
    </source>
</evidence>
<keyword evidence="1" id="KW-0472">Membrane</keyword>
<keyword evidence="1" id="KW-0812">Transmembrane</keyword>
<keyword evidence="3" id="KW-1185">Reference proteome</keyword>
<sequence length="95" mass="11137">MKKLLDYLLNFIIGVFPFIAISYHLFFVHKAYRIDGILAAIISFFTPVLSDLYWYIQTMTFNGFRLYHALGIVGIFAGILWYYRGKNSHSKVDFN</sequence>
<feature type="transmembrane region" description="Helical" evidence="1">
    <location>
        <begin position="66"/>
        <end position="83"/>
    </location>
</feature>